<dbReference type="Proteomes" id="UP000019248">
    <property type="component" value="Unassembled WGS sequence"/>
</dbReference>
<proteinExistence type="predicted"/>
<evidence type="ECO:0000313" key="2">
    <source>
        <dbReference type="Proteomes" id="UP000019248"/>
    </source>
</evidence>
<dbReference type="OrthoDB" id="1550456at2"/>
<dbReference type="PATRIC" id="fig|1265816.5.peg.1752"/>
<protein>
    <recommendedName>
        <fullName evidence="3">Phage envelope protein</fullName>
    </recommendedName>
</protein>
<dbReference type="SUPFAM" id="SSF160419">
    <property type="entry name" value="YdfO-like"/>
    <property type="match status" value="1"/>
</dbReference>
<dbReference type="RefSeq" id="WP_036100777.1">
    <property type="nucleotide sequence ID" value="NZ_AODL01000010.1"/>
</dbReference>
<keyword evidence="2" id="KW-1185">Reference proteome</keyword>
<evidence type="ECO:0008006" key="3">
    <source>
        <dbReference type="Google" id="ProtNLM"/>
    </source>
</evidence>
<accession>W7DH94</accession>
<evidence type="ECO:0000313" key="1">
    <source>
        <dbReference type="EMBL" id="EUJ44723.1"/>
    </source>
</evidence>
<dbReference type="Pfam" id="PF07166">
    <property type="entry name" value="DUF1398"/>
    <property type="match status" value="1"/>
</dbReference>
<dbReference type="InterPro" id="IPR036696">
    <property type="entry name" value="YdfO-like_sf"/>
</dbReference>
<dbReference type="InterPro" id="IPR009833">
    <property type="entry name" value="DUF1398"/>
</dbReference>
<dbReference type="EMBL" id="AODL01000010">
    <property type="protein sequence ID" value="EUJ44723.1"/>
    <property type="molecule type" value="Genomic_DNA"/>
</dbReference>
<comment type="caution">
    <text evidence="1">The sequence shown here is derived from an EMBL/GenBank/DDBJ whole genome shotgun (WGS) entry which is preliminary data.</text>
</comment>
<organism evidence="1 2">
    <name type="scientific">Listeria riparia FSL S10-1204</name>
    <dbReference type="NCBI Taxonomy" id="1265816"/>
    <lineage>
        <taxon>Bacteria</taxon>
        <taxon>Bacillati</taxon>
        <taxon>Bacillota</taxon>
        <taxon>Bacilli</taxon>
        <taxon>Bacillales</taxon>
        <taxon>Listeriaceae</taxon>
        <taxon>Listeria</taxon>
    </lineage>
</organism>
<reference evidence="1 2" key="1">
    <citation type="journal article" date="2014" name="Int. J. Syst. Evol. Microbiol.">
        <title>Listeria floridensis sp. nov., Listeria aquatica sp. nov., Listeria cornellensis sp. nov., Listeria riparia sp. nov. and Listeria grandensis sp. nov., from agricultural and natural environments.</title>
        <authorList>
            <person name="den Bakker H.C."/>
            <person name="Warchocki S."/>
            <person name="Wright E.M."/>
            <person name="Allred A.F."/>
            <person name="Ahlstrom C."/>
            <person name="Manuel C.S."/>
            <person name="Stasiewicz M.J."/>
            <person name="Burrell A."/>
            <person name="Roof S."/>
            <person name="Strawn L."/>
            <person name="Fortes E.D."/>
            <person name="Nightingale K.K."/>
            <person name="Kephart D."/>
            <person name="Wiedmann M."/>
        </authorList>
    </citation>
    <scope>NUCLEOTIDE SEQUENCE [LARGE SCALE GENOMIC DNA]</scope>
    <source>
        <strain evidence="1 2">FSL S10-1204</strain>
    </source>
</reference>
<sequence>MLTKETIMKIATSEANAGDFPKVVQGFKSAGVTKYEYIVATGMYVFYDADGTKVEAPLNGIPKEVTTETSVDAITDAIKQAQAGKVNFEEFCALAGQAGISYWHADLVEMLVTYKDSNNTALKVEPIPSGKSAEM</sequence>
<dbReference type="AlphaFoldDB" id="W7DH94"/>
<gene>
    <name evidence="1" type="ORF">PRIP_08867</name>
</gene>
<dbReference type="Gene3D" id="3.30.1810.10">
    <property type="entry name" value="YdfO-like"/>
    <property type="match status" value="1"/>
</dbReference>
<name>W7DH94_9LIST</name>